<dbReference type="InterPro" id="IPR021047">
    <property type="entry name" value="Mannosyltransferase_CMT1"/>
</dbReference>
<organism evidence="1 2">
    <name type="scientific">Mycena venus</name>
    <dbReference type="NCBI Taxonomy" id="2733690"/>
    <lineage>
        <taxon>Eukaryota</taxon>
        <taxon>Fungi</taxon>
        <taxon>Dikarya</taxon>
        <taxon>Basidiomycota</taxon>
        <taxon>Agaricomycotina</taxon>
        <taxon>Agaricomycetes</taxon>
        <taxon>Agaricomycetidae</taxon>
        <taxon>Agaricales</taxon>
        <taxon>Marasmiineae</taxon>
        <taxon>Mycenaceae</taxon>
        <taxon>Mycena</taxon>
    </lineage>
</organism>
<dbReference type="Proteomes" id="UP000620124">
    <property type="component" value="Unassembled WGS sequence"/>
</dbReference>
<keyword evidence="1" id="KW-0808">Transferase</keyword>
<accession>A0A8H6XDR5</accession>
<keyword evidence="2" id="KW-1185">Reference proteome</keyword>
<dbReference type="EMBL" id="JACAZI010000020">
    <property type="protein sequence ID" value="KAF7339227.1"/>
    <property type="molecule type" value="Genomic_DNA"/>
</dbReference>
<gene>
    <name evidence="1" type="ORF">MVEN_02000200</name>
</gene>
<dbReference type="Pfam" id="PF11735">
    <property type="entry name" value="CAP59_mtransfer"/>
    <property type="match status" value="1"/>
</dbReference>
<evidence type="ECO:0000313" key="1">
    <source>
        <dbReference type="EMBL" id="KAF7339227.1"/>
    </source>
</evidence>
<protein>
    <submittedName>
        <fullName evidence="1">Glycosyltransferase family 69 protein</fullName>
    </submittedName>
</protein>
<sequence>MNKVIHCLGPDNVFVSIFEFHLTDAMPTFLHSFKKALLSMGVPHRILTQDTWITQPGSRHHASTSS</sequence>
<dbReference type="AlphaFoldDB" id="A0A8H6XDR5"/>
<reference evidence="1" key="1">
    <citation type="submission" date="2020-05" db="EMBL/GenBank/DDBJ databases">
        <title>Mycena genomes resolve the evolution of fungal bioluminescence.</title>
        <authorList>
            <person name="Tsai I.J."/>
        </authorList>
    </citation>
    <scope>NUCLEOTIDE SEQUENCE</scope>
    <source>
        <strain evidence="1">CCC161011</strain>
    </source>
</reference>
<name>A0A8H6XDR5_9AGAR</name>
<evidence type="ECO:0000313" key="2">
    <source>
        <dbReference type="Proteomes" id="UP000620124"/>
    </source>
</evidence>
<dbReference type="GO" id="GO:0016740">
    <property type="term" value="F:transferase activity"/>
    <property type="evidence" value="ECO:0007669"/>
    <property type="project" value="UniProtKB-KW"/>
</dbReference>
<proteinExistence type="predicted"/>
<dbReference type="OrthoDB" id="262547at2759"/>
<comment type="caution">
    <text evidence="1">The sequence shown here is derived from an EMBL/GenBank/DDBJ whole genome shotgun (WGS) entry which is preliminary data.</text>
</comment>